<dbReference type="InterPro" id="IPR023393">
    <property type="entry name" value="START-like_dom_sf"/>
</dbReference>
<dbReference type="EMBL" id="ML213512">
    <property type="protein sequence ID" value="TFK50838.1"/>
    <property type="molecule type" value="Genomic_DNA"/>
</dbReference>
<sequence>MFLVRAFIAAATVSFAAAADVPTPPRTNQTNLPPPGPELFNASTRVAISAPIDTVWAAVLDFPSYPSWNPFVRSAVLTDDAFIPLPASEQTVAENIRAVFQVQIPPLPLPVSASTPSDPLHAQISFENITHLEPDLYRVAWKQIALPDAVLSAERWSAVSVIAVGPDANKTLYESREAYSGALAPELQVLYEQGLQEAFDAQAVALKGLLEGQ</sequence>
<dbReference type="OrthoDB" id="509124at2759"/>
<feature type="chain" id="PRO_5023098149" description="Coenzyme Q-binding protein COQ10 START domain-containing protein" evidence="1">
    <location>
        <begin position="19"/>
        <end position="213"/>
    </location>
</feature>
<dbReference type="AlphaFoldDB" id="A0A5C3N401"/>
<dbReference type="SUPFAM" id="SSF55961">
    <property type="entry name" value="Bet v1-like"/>
    <property type="match status" value="1"/>
</dbReference>
<accession>A0A5C3N401</accession>
<gene>
    <name evidence="2" type="ORF">OE88DRAFT_1659940</name>
</gene>
<evidence type="ECO:0000313" key="3">
    <source>
        <dbReference type="Proteomes" id="UP000305948"/>
    </source>
</evidence>
<dbReference type="Proteomes" id="UP000305948">
    <property type="component" value="Unassembled WGS sequence"/>
</dbReference>
<name>A0A5C3N401_9AGAM</name>
<protein>
    <recommendedName>
        <fullName evidence="4">Coenzyme Q-binding protein COQ10 START domain-containing protein</fullName>
    </recommendedName>
</protein>
<evidence type="ECO:0000256" key="1">
    <source>
        <dbReference type="SAM" id="SignalP"/>
    </source>
</evidence>
<keyword evidence="1" id="KW-0732">Signal</keyword>
<evidence type="ECO:0008006" key="4">
    <source>
        <dbReference type="Google" id="ProtNLM"/>
    </source>
</evidence>
<organism evidence="2 3">
    <name type="scientific">Heliocybe sulcata</name>
    <dbReference type="NCBI Taxonomy" id="5364"/>
    <lineage>
        <taxon>Eukaryota</taxon>
        <taxon>Fungi</taxon>
        <taxon>Dikarya</taxon>
        <taxon>Basidiomycota</taxon>
        <taxon>Agaricomycotina</taxon>
        <taxon>Agaricomycetes</taxon>
        <taxon>Gloeophyllales</taxon>
        <taxon>Gloeophyllaceae</taxon>
        <taxon>Heliocybe</taxon>
    </lineage>
</organism>
<evidence type="ECO:0000313" key="2">
    <source>
        <dbReference type="EMBL" id="TFK50838.1"/>
    </source>
</evidence>
<feature type="signal peptide" evidence="1">
    <location>
        <begin position="1"/>
        <end position="18"/>
    </location>
</feature>
<proteinExistence type="predicted"/>
<dbReference type="InterPro" id="IPR019587">
    <property type="entry name" value="Polyketide_cyclase/dehydratase"/>
</dbReference>
<dbReference type="Pfam" id="PF10604">
    <property type="entry name" value="Polyketide_cyc2"/>
    <property type="match status" value="1"/>
</dbReference>
<dbReference type="Gene3D" id="3.30.530.20">
    <property type="match status" value="1"/>
</dbReference>
<reference evidence="2 3" key="1">
    <citation type="journal article" date="2019" name="Nat. Ecol. Evol.">
        <title>Megaphylogeny resolves global patterns of mushroom evolution.</title>
        <authorList>
            <person name="Varga T."/>
            <person name="Krizsan K."/>
            <person name="Foldi C."/>
            <person name="Dima B."/>
            <person name="Sanchez-Garcia M."/>
            <person name="Sanchez-Ramirez S."/>
            <person name="Szollosi G.J."/>
            <person name="Szarkandi J.G."/>
            <person name="Papp V."/>
            <person name="Albert L."/>
            <person name="Andreopoulos W."/>
            <person name="Angelini C."/>
            <person name="Antonin V."/>
            <person name="Barry K.W."/>
            <person name="Bougher N.L."/>
            <person name="Buchanan P."/>
            <person name="Buyck B."/>
            <person name="Bense V."/>
            <person name="Catcheside P."/>
            <person name="Chovatia M."/>
            <person name="Cooper J."/>
            <person name="Damon W."/>
            <person name="Desjardin D."/>
            <person name="Finy P."/>
            <person name="Geml J."/>
            <person name="Haridas S."/>
            <person name="Hughes K."/>
            <person name="Justo A."/>
            <person name="Karasinski D."/>
            <person name="Kautmanova I."/>
            <person name="Kiss B."/>
            <person name="Kocsube S."/>
            <person name="Kotiranta H."/>
            <person name="LaButti K.M."/>
            <person name="Lechner B.E."/>
            <person name="Liimatainen K."/>
            <person name="Lipzen A."/>
            <person name="Lukacs Z."/>
            <person name="Mihaltcheva S."/>
            <person name="Morgado L.N."/>
            <person name="Niskanen T."/>
            <person name="Noordeloos M.E."/>
            <person name="Ohm R.A."/>
            <person name="Ortiz-Santana B."/>
            <person name="Ovrebo C."/>
            <person name="Racz N."/>
            <person name="Riley R."/>
            <person name="Savchenko A."/>
            <person name="Shiryaev A."/>
            <person name="Soop K."/>
            <person name="Spirin V."/>
            <person name="Szebenyi C."/>
            <person name="Tomsovsky M."/>
            <person name="Tulloss R.E."/>
            <person name="Uehling J."/>
            <person name="Grigoriev I.V."/>
            <person name="Vagvolgyi C."/>
            <person name="Papp T."/>
            <person name="Martin F.M."/>
            <person name="Miettinen O."/>
            <person name="Hibbett D.S."/>
            <person name="Nagy L.G."/>
        </authorList>
    </citation>
    <scope>NUCLEOTIDE SEQUENCE [LARGE SCALE GENOMIC DNA]</scope>
    <source>
        <strain evidence="2 3">OMC1185</strain>
    </source>
</reference>
<keyword evidence="3" id="KW-1185">Reference proteome</keyword>
<dbReference type="CDD" id="cd07822">
    <property type="entry name" value="SRPBCC_4"/>
    <property type="match status" value="1"/>
</dbReference>